<dbReference type="PROSITE" id="PS50975">
    <property type="entry name" value="ATP_GRASP"/>
    <property type="match status" value="1"/>
</dbReference>
<dbReference type="AlphaFoldDB" id="A0A0G0I0H5"/>
<dbReference type="Proteomes" id="UP000034603">
    <property type="component" value="Unassembled WGS sequence"/>
</dbReference>
<gene>
    <name evidence="3" type="ORF">US62_C0025G0011</name>
</gene>
<dbReference type="GO" id="GO:0018169">
    <property type="term" value="F:ribosomal S6-glutamic acid ligase activity"/>
    <property type="evidence" value="ECO:0007669"/>
    <property type="project" value="TreeGrafter"/>
</dbReference>
<dbReference type="PANTHER" id="PTHR21621">
    <property type="entry name" value="RIBOSOMAL PROTEIN S6 MODIFICATION PROTEIN"/>
    <property type="match status" value="1"/>
</dbReference>
<keyword evidence="1" id="KW-0067">ATP-binding</keyword>
<dbReference type="PANTHER" id="PTHR21621:SF0">
    <property type="entry name" value="BETA-CITRYLGLUTAMATE SYNTHASE B-RELATED"/>
    <property type="match status" value="1"/>
</dbReference>
<protein>
    <submittedName>
        <fullName evidence="3">Alpha-L-glutamate ligase-related protein</fullName>
    </submittedName>
</protein>
<reference evidence="3 4" key="1">
    <citation type="journal article" date="2015" name="Nature">
        <title>rRNA introns, odd ribosomes, and small enigmatic genomes across a large radiation of phyla.</title>
        <authorList>
            <person name="Brown C.T."/>
            <person name="Hug L.A."/>
            <person name="Thomas B.C."/>
            <person name="Sharon I."/>
            <person name="Castelle C.J."/>
            <person name="Singh A."/>
            <person name="Wilkins M.J."/>
            <person name="Williams K.H."/>
            <person name="Banfield J.F."/>
        </authorList>
    </citation>
    <scope>NUCLEOTIDE SEQUENCE [LARGE SCALE GENOMIC DNA]</scope>
</reference>
<dbReference type="GO" id="GO:0046872">
    <property type="term" value="F:metal ion binding"/>
    <property type="evidence" value="ECO:0007669"/>
    <property type="project" value="InterPro"/>
</dbReference>
<sequence length="449" mass="49911">MKKSAILGLNSRTQQYAYKYNTKKGKNTANSKALSYKILTSSGIPTPSLYAKFRNQEKLNEFNWSTLPSSFAVKPSRGLGGEGIIVVKRQAKNEEAWITTSRKKVTVPDLKLHINDILEGAYSMGNFPDVAIIQEYIGRHKTFKRYAYRGTPDIRIIVFNKVPVMAMLRLPTKESGGRANLHQGAIAVGVDISTGITTKAYWHGNFVKYKPSYSVERFGPFGIFRKAKKDVTKRKLNGIKIPNWTTVLTTAVRAQDASGLGYCGVDIVLHPEKGAMVLELNAQPGLQIQMANLAGLKKRLERVEELEVRDADHGVRIAKALFAERFADKVKAEEGIKILSQIEKVAIYSLDGKKKISTDARIDTGAQRSSIDRSLAKELGLLDEKNILWKDRYQYRSASGLETRPVVGIKFILKGKIVKSSVSVANRSKMSSKLLIGRNDMSGFLVNPS</sequence>
<organism evidence="3 4">
    <name type="scientific">Candidatus Woesebacteria bacterium GW2011_GWA1_37_8</name>
    <dbReference type="NCBI Taxonomy" id="1618546"/>
    <lineage>
        <taxon>Bacteria</taxon>
        <taxon>Candidatus Woeseibacteriota</taxon>
    </lineage>
</organism>
<dbReference type="PATRIC" id="fig|1618546.3.peg.662"/>
<dbReference type="SUPFAM" id="SSF50630">
    <property type="entry name" value="Acid proteases"/>
    <property type="match status" value="1"/>
</dbReference>
<dbReference type="InterPro" id="IPR021109">
    <property type="entry name" value="Peptidase_aspartic_dom_sf"/>
</dbReference>
<evidence type="ECO:0000256" key="1">
    <source>
        <dbReference type="PROSITE-ProRule" id="PRU00409"/>
    </source>
</evidence>
<comment type="caution">
    <text evidence="3">The sequence shown here is derived from an EMBL/GenBank/DDBJ whole genome shotgun (WGS) entry which is preliminary data.</text>
</comment>
<dbReference type="SUPFAM" id="SSF56059">
    <property type="entry name" value="Glutathione synthetase ATP-binding domain-like"/>
    <property type="match status" value="1"/>
</dbReference>
<feature type="domain" description="ATP-grasp" evidence="2">
    <location>
        <begin position="36"/>
        <end position="307"/>
    </location>
</feature>
<evidence type="ECO:0000313" key="4">
    <source>
        <dbReference type="Proteomes" id="UP000034603"/>
    </source>
</evidence>
<dbReference type="InterPro" id="IPR039523">
    <property type="entry name" value="RimK-rel_E_lig_ATP-grasp"/>
</dbReference>
<dbReference type="Gene3D" id="3.30.470.20">
    <property type="entry name" value="ATP-grasp fold, B domain"/>
    <property type="match status" value="1"/>
</dbReference>
<dbReference type="Pfam" id="PF14397">
    <property type="entry name" value="ATPgrasp_ST"/>
    <property type="match status" value="2"/>
</dbReference>
<keyword evidence="3" id="KW-0436">Ligase</keyword>
<dbReference type="EMBL" id="LBTR01000025">
    <property type="protein sequence ID" value="KKQ44440.1"/>
    <property type="molecule type" value="Genomic_DNA"/>
</dbReference>
<dbReference type="GO" id="GO:0005737">
    <property type="term" value="C:cytoplasm"/>
    <property type="evidence" value="ECO:0007669"/>
    <property type="project" value="TreeGrafter"/>
</dbReference>
<keyword evidence="1" id="KW-0547">Nucleotide-binding</keyword>
<dbReference type="InterPro" id="IPR011761">
    <property type="entry name" value="ATP-grasp"/>
</dbReference>
<accession>A0A0G0I0H5</accession>
<dbReference type="GO" id="GO:0009432">
    <property type="term" value="P:SOS response"/>
    <property type="evidence" value="ECO:0007669"/>
    <property type="project" value="TreeGrafter"/>
</dbReference>
<name>A0A0G0I0H5_9BACT</name>
<evidence type="ECO:0000313" key="3">
    <source>
        <dbReference type="EMBL" id="KKQ44440.1"/>
    </source>
</evidence>
<proteinExistence type="predicted"/>
<dbReference type="Gene3D" id="2.40.70.10">
    <property type="entry name" value="Acid Proteases"/>
    <property type="match status" value="1"/>
</dbReference>
<evidence type="ECO:0000259" key="2">
    <source>
        <dbReference type="PROSITE" id="PS50975"/>
    </source>
</evidence>
<dbReference type="GO" id="GO:0005524">
    <property type="term" value="F:ATP binding"/>
    <property type="evidence" value="ECO:0007669"/>
    <property type="project" value="UniProtKB-UniRule"/>
</dbReference>